<protein>
    <recommendedName>
        <fullName evidence="1">Digeranylgeranylglycerophospholipid reductase catalytic domain-containing protein</fullName>
    </recommendedName>
</protein>
<comment type="caution">
    <text evidence="2">The sequence shown here is derived from an EMBL/GenBank/DDBJ whole genome shotgun (WGS) entry which is preliminary data.</text>
</comment>
<dbReference type="Pfam" id="PF22578">
    <property type="entry name" value="GGR_cat"/>
    <property type="match status" value="1"/>
</dbReference>
<dbReference type="InterPro" id="IPR050407">
    <property type="entry name" value="Geranylgeranyl_reductase"/>
</dbReference>
<feature type="domain" description="Digeranylgeranylglycerophospholipid reductase catalytic" evidence="1">
    <location>
        <begin position="174"/>
        <end position="220"/>
    </location>
</feature>
<name>A0A0M0BWT1_9ARCH</name>
<dbReference type="Proteomes" id="UP000037237">
    <property type="component" value="Unassembled WGS sequence"/>
</dbReference>
<dbReference type="AlphaFoldDB" id="A0A0M0BWT1"/>
<organism evidence="2 3">
    <name type="scientific">miscellaneous Crenarchaeota group-1 archaeon SG8-32-1</name>
    <dbReference type="NCBI Taxonomy" id="1685124"/>
    <lineage>
        <taxon>Archaea</taxon>
        <taxon>Candidatus Bathyarchaeota</taxon>
        <taxon>MCG-1</taxon>
    </lineage>
</organism>
<accession>A0A0M0BWT1</accession>
<dbReference type="PANTHER" id="PTHR42685">
    <property type="entry name" value="GERANYLGERANYL DIPHOSPHATE REDUCTASE"/>
    <property type="match status" value="1"/>
</dbReference>
<dbReference type="EMBL" id="LFWU01000051">
    <property type="protein sequence ID" value="KON32840.1"/>
    <property type="molecule type" value="Genomic_DNA"/>
</dbReference>
<evidence type="ECO:0000313" key="2">
    <source>
        <dbReference type="EMBL" id="KON32840.1"/>
    </source>
</evidence>
<evidence type="ECO:0000259" key="1">
    <source>
        <dbReference type="Pfam" id="PF22578"/>
    </source>
</evidence>
<dbReference type="PANTHER" id="PTHR42685:SF22">
    <property type="entry name" value="CONDITIONED MEDIUM FACTOR RECEPTOR 1"/>
    <property type="match status" value="1"/>
</dbReference>
<dbReference type="SUPFAM" id="SSF51905">
    <property type="entry name" value="FAD/NAD(P)-binding domain"/>
    <property type="match status" value="1"/>
</dbReference>
<reference evidence="2 3" key="1">
    <citation type="submission" date="2015-06" db="EMBL/GenBank/DDBJ databases">
        <title>New insights into the roles of widespread benthic archaea in carbon and nitrogen cycling.</title>
        <authorList>
            <person name="Lazar C.S."/>
            <person name="Baker B.J."/>
            <person name="Seitz K.W."/>
            <person name="Hyde A.S."/>
            <person name="Dick G.J."/>
            <person name="Hinrichs K.-U."/>
            <person name="Teske A.P."/>
        </authorList>
    </citation>
    <scope>NUCLEOTIDE SEQUENCE [LARGE SCALE GENOMIC DNA]</scope>
    <source>
        <strain evidence="2">SG8-32-1</strain>
    </source>
</reference>
<dbReference type="Pfam" id="PF12831">
    <property type="entry name" value="FAD_oxidored"/>
    <property type="match status" value="1"/>
</dbReference>
<proteinExistence type="predicted"/>
<sequence length="226" mass="24322">MTRKADIIVIGAGPSGSYSAYTAAKLGAKVVICEEHKEVGIPNHCAGHLNVSSLKRLGLQVPHEALENEIKGAVFFSPSGNEFRLRSNSPVTYVVNRESFDKFIAELALDAGANYLFKSRAKSLVFNSGYVTGVSFKGGKLDSNIVIDAEGCSSSILRQTGLKGLKSSRIVRSIQIEVDSLENVDEDMVEVYLGRTVAPNFFAWIIPKKDGTAKVGLATSLGNPNR</sequence>
<dbReference type="InterPro" id="IPR036188">
    <property type="entry name" value="FAD/NAD-bd_sf"/>
</dbReference>
<dbReference type="InterPro" id="IPR054715">
    <property type="entry name" value="GGR_cat"/>
</dbReference>
<dbReference type="Gene3D" id="3.50.50.60">
    <property type="entry name" value="FAD/NAD(P)-binding domain"/>
    <property type="match status" value="1"/>
</dbReference>
<gene>
    <name evidence="2" type="ORF">AC477_02400</name>
</gene>
<evidence type="ECO:0000313" key="3">
    <source>
        <dbReference type="Proteomes" id="UP000037237"/>
    </source>
</evidence>